<dbReference type="EMBL" id="CP002859">
    <property type="protein sequence ID" value="AEI48200.1"/>
    <property type="molecule type" value="Genomic_DNA"/>
</dbReference>
<sequence>MLQQLITDLKQPGSPEKAAFLSHFFKTGKGQYGEGDVFLGITMPEIREIVKQYPALSLEEWAELLQSPYHECRMAALIGLTKRFQKAKKDELTQQRIFDIYLSNLHQINNWDLVDVSCCDIVGAFLLHKDRSILYRLAERPHLWSQRVSIVSTRYFISRNQFIDTLQLSELLLSHKHDLIHKAIGWMLREVGKRDELVLEEFLDTHLKKMPRTALRYAIERFPESKRKYYLTL</sequence>
<organism evidence="1 2">
    <name type="scientific">Runella slithyformis (strain ATCC 29530 / DSM 19594 / LMG 11500 / NCIMB 11436 / LSU 4)</name>
    <dbReference type="NCBI Taxonomy" id="761193"/>
    <lineage>
        <taxon>Bacteria</taxon>
        <taxon>Pseudomonadati</taxon>
        <taxon>Bacteroidota</taxon>
        <taxon>Cytophagia</taxon>
        <taxon>Cytophagales</taxon>
        <taxon>Spirosomataceae</taxon>
        <taxon>Runella</taxon>
    </lineage>
</organism>
<dbReference type="Gene3D" id="1.25.10.90">
    <property type="match status" value="1"/>
</dbReference>
<keyword evidence="2" id="KW-1185">Reference proteome</keyword>
<reference evidence="2" key="1">
    <citation type="submission" date="2011-06" db="EMBL/GenBank/DDBJ databases">
        <title>The complete genome of chromosome of Runella slithyformis DSM 19594.</title>
        <authorList>
            <consortium name="US DOE Joint Genome Institute (JGI-PGF)"/>
            <person name="Lucas S."/>
            <person name="Han J."/>
            <person name="Lapidus A."/>
            <person name="Bruce D."/>
            <person name="Goodwin L."/>
            <person name="Pitluck S."/>
            <person name="Peters L."/>
            <person name="Kyrpides N."/>
            <person name="Mavromatis K."/>
            <person name="Ivanova N."/>
            <person name="Ovchinnikova G."/>
            <person name="Zhang X."/>
            <person name="Misra M."/>
            <person name="Detter J.C."/>
            <person name="Tapia R."/>
            <person name="Han C."/>
            <person name="Land M."/>
            <person name="Hauser L."/>
            <person name="Markowitz V."/>
            <person name="Cheng J.-F."/>
            <person name="Hugenholtz P."/>
            <person name="Woyke T."/>
            <person name="Wu D."/>
            <person name="Tindall B."/>
            <person name="Faehrich R."/>
            <person name="Brambilla E."/>
            <person name="Klenk H.-P."/>
            <person name="Eisen J.A."/>
        </authorList>
    </citation>
    <scope>NUCLEOTIDE SEQUENCE [LARGE SCALE GENOMIC DNA]</scope>
    <source>
        <strain evidence="2">ATCC 29530 / DSM 19594 / LMG 11500 / NCIMB 11436 / LSU 4</strain>
    </source>
</reference>
<dbReference type="PANTHER" id="PTHR34070">
    <property type="entry name" value="ARMADILLO-TYPE FOLD"/>
    <property type="match status" value="1"/>
</dbReference>
<evidence type="ECO:0000313" key="1">
    <source>
        <dbReference type="EMBL" id="AEI48200.1"/>
    </source>
</evidence>
<protein>
    <submittedName>
        <fullName evidence="1">DNA alkylation repair enzyme</fullName>
    </submittedName>
</protein>
<reference evidence="1 2" key="2">
    <citation type="journal article" date="2012" name="Stand. Genomic Sci.">
        <title>Complete genome sequence of the aquatic bacterium Runella slithyformis type strain (LSU 4(T)).</title>
        <authorList>
            <person name="Copeland A."/>
            <person name="Zhang X."/>
            <person name="Misra M."/>
            <person name="Lapidus A."/>
            <person name="Nolan M."/>
            <person name="Lucas S."/>
            <person name="Deshpande S."/>
            <person name="Cheng J.F."/>
            <person name="Tapia R."/>
            <person name="Goodwin L.A."/>
            <person name="Pitluck S."/>
            <person name="Liolios K."/>
            <person name="Pagani I."/>
            <person name="Ivanova N."/>
            <person name="Mikhailova N."/>
            <person name="Pati A."/>
            <person name="Chen A."/>
            <person name="Palaniappan K."/>
            <person name="Land M."/>
            <person name="Hauser L."/>
            <person name="Pan C."/>
            <person name="Jeffries C.D."/>
            <person name="Detter J.C."/>
            <person name="Brambilla E.M."/>
            <person name="Rohde M."/>
            <person name="Djao O.D."/>
            <person name="Goker M."/>
            <person name="Sikorski J."/>
            <person name="Tindall B.J."/>
            <person name="Woyke T."/>
            <person name="Bristow J."/>
            <person name="Eisen J.A."/>
            <person name="Markowitz V."/>
            <person name="Hugenholtz P."/>
            <person name="Kyrpides N.C."/>
            <person name="Klenk H.P."/>
            <person name="Mavromatis K."/>
        </authorList>
    </citation>
    <scope>NUCLEOTIDE SEQUENCE [LARGE SCALE GENOMIC DNA]</scope>
    <source>
        <strain evidence="2">ATCC 29530 / DSM 19594 / LMG 11500 / NCIMB 11436 / LSU 4</strain>
    </source>
</reference>
<dbReference type="CDD" id="cd06561">
    <property type="entry name" value="AlkD_like"/>
    <property type="match status" value="1"/>
</dbReference>
<dbReference type="Pfam" id="PF08713">
    <property type="entry name" value="DNA_alkylation"/>
    <property type="match status" value="1"/>
</dbReference>
<dbReference type="SUPFAM" id="SSF48371">
    <property type="entry name" value="ARM repeat"/>
    <property type="match status" value="1"/>
</dbReference>
<evidence type="ECO:0000313" key="2">
    <source>
        <dbReference type="Proteomes" id="UP000000493"/>
    </source>
</evidence>
<dbReference type="RefSeq" id="WP_013927513.1">
    <property type="nucleotide sequence ID" value="NC_015703.1"/>
</dbReference>
<dbReference type="Proteomes" id="UP000000493">
    <property type="component" value="Chromosome"/>
</dbReference>
<dbReference type="PANTHER" id="PTHR34070:SF1">
    <property type="entry name" value="DNA ALKYLATION REPAIR PROTEIN"/>
    <property type="match status" value="1"/>
</dbReference>
<dbReference type="InterPro" id="IPR016024">
    <property type="entry name" value="ARM-type_fold"/>
</dbReference>
<accession>A0A7U3ZJ77</accession>
<name>A0A7U3ZJ77_RUNSL</name>
<dbReference type="InterPro" id="IPR014825">
    <property type="entry name" value="DNA_alkylation"/>
</dbReference>
<proteinExistence type="predicted"/>
<dbReference type="AlphaFoldDB" id="A0A7U3ZJ77"/>
<gene>
    <name evidence="1" type="ordered locus">Runsl_1776</name>
</gene>
<dbReference type="KEGG" id="rsi:Runsl_1776"/>